<dbReference type="InterPro" id="IPR029033">
    <property type="entry name" value="His_PPase_superfam"/>
</dbReference>
<evidence type="ECO:0000313" key="2">
    <source>
        <dbReference type="EMBL" id="SNX88115.1"/>
    </source>
</evidence>
<sequence length="224" mass="24383">MISISSKSTALLLLLQIVTLAFANPITTCSSSSGNFVLQHHLGNLSPYFDAPVPSHLSLGVPSSCHVLSVLLVHCHGSCGPILSKLGFICNLSYYLNNQSMLLSNPKAPIPDQFSFLAANGGWNSSNLKQEELTAVGWREAFDHGVAVRLAYLHHNTTKFFAGKYDCIVETAQCESVGVKSYITPFQTCKNWNYTSSGGVPITQWSTVYLPPIAAEFNQELQNV</sequence>
<protein>
    <submittedName>
        <fullName evidence="2">Related to Thiamine-repressible acid phosphatase</fullName>
    </submittedName>
</protein>
<organism evidence="2 3">
    <name type="scientific">Melanopsichium pennsylvanicum</name>
    <dbReference type="NCBI Taxonomy" id="63383"/>
    <lineage>
        <taxon>Eukaryota</taxon>
        <taxon>Fungi</taxon>
        <taxon>Dikarya</taxon>
        <taxon>Basidiomycota</taxon>
        <taxon>Ustilaginomycotina</taxon>
        <taxon>Ustilaginomycetes</taxon>
        <taxon>Ustilaginales</taxon>
        <taxon>Ustilaginaceae</taxon>
        <taxon>Melanopsichium</taxon>
    </lineage>
</organism>
<comment type="caution">
    <text evidence="2">The sequence shown here is derived from an EMBL/GenBank/DDBJ whole genome shotgun (WGS) entry which is preliminary data.</text>
</comment>
<dbReference type="Proteomes" id="UP001294444">
    <property type="component" value="Unassembled WGS sequence"/>
</dbReference>
<keyword evidence="1" id="KW-0732">Signal</keyword>
<evidence type="ECO:0000313" key="3">
    <source>
        <dbReference type="Proteomes" id="UP001294444"/>
    </source>
</evidence>
<evidence type="ECO:0000256" key="1">
    <source>
        <dbReference type="SAM" id="SignalP"/>
    </source>
</evidence>
<feature type="chain" id="PRO_5042510078" evidence="1">
    <location>
        <begin position="24"/>
        <end position="224"/>
    </location>
</feature>
<dbReference type="EMBL" id="OAPG01000023">
    <property type="protein sequence ID" value="SNX88115.1"/>
    <property type="molecule type" value="Genomic_DNA"/>
</dbReference>
<gene>
    <name evidence="2" type="ORF">MEPE_06826</name>
</gene>
<dbReference type="SUPFAM" id="SSF53254">
    <property type="entry name" value="Phosphoglycerate mutase-like"/>
    <property type="match status" value="1"/>
</dbReference>
<keyword evidence="3" id="KW-1185">Reference proteome</keyword>
<accession>A0AAJ4XSJ6</accession>
<dbReference type="AlphaFoldDB" id="A0AAJ4XSJ6"/>
<feature type="signal peptide" evidence="1">
    <location>
        <begin position="1"/>
        <end position="23"/>
    </location>
</feature>
<reference evidence="2" key="1">
    <citation type="submission" date="2023-10" db="EMBL/GenBank/DDBJ databases">
        <authorList>
            <person name="Guldener U."/>
        </authorList>
    </citation>
    <scope>NUCLEOTIDE SEQUENCE</scope>
    <source>
        <strain evidence="2">Mp4</strain>
    </source>
</reference>
<proteinExistence type="predicted"/>
<name>A0AAJ4XSJ6_9BASI</name>
<dbReference type="Gene3D" id="3.40.50.1240">
    <property type="entry name" value="Phosphoglycerate mutase-like"/>
    <property type="match status" value="1"/>
</dbReference>